<reference evidence="2" key="1">
    <citation type="submission" date="2019-06" db="EMBL/GenBank/DDBJ databases">
        <authorList>
            <person name="Murdoch R.W."/>
            <person name="Fathepure B."/>
        </authorList>
    </citation>
    <scope>NUCLEOTIDE SEQUENCE</scope>
</reference>
<dbReference type="EMBL" id="MN079110">
    <property type="protein sequence ID" value="QEA05767.1"/>
    <property type="molecule type" value="Genomic_DNA"/>
</dbReference>
<accession>A0A5B8RGF7</accession>
<feature type="transmembrane region" description="Helical" evidence="1">
    <location>
        <begin position="39"/>
        <end position="57"/>
    </location>
</feature>
<keyword evidence="1" id="KW-0812">Transmembrane</keyword>
<organism evidence="2">
    <name type="scientific">uncultured organism</name>
    <dbReference type="NCBI Taxonomy" id="155900"/>
    <lineage>
        <taxon>unclassified sequences</taxon>
        <taxon>environmental samples</taxon>
    </lineage>
</organism>
<sequence length="65" mass="7219">MATHIDYGPHAPSLITFAFTLLAFASPASDWWSALVPPWYAPFALWALVIVAIRLGARRTARHEV</sequence>
<name>A0A5B8RGF7_9ZZZZ</name>
<feature type="transmembrane region" description="Helical" evidence="1">
    <location>
        <begin position="12"/>
        <end position="33"/>
    </location>
</feature>
<gene>
    <name evidence="2" type="ORF">KBTEX_02091</name>
</gene>
<evidence type="ECO:0000256" key="1">
    <source>
        <dbReference type="SAM" id="Phobius"/>
    </source>
</evidence>
<keyword evidence="1" id="KW-0472">Membrane</keyword>
<protein>
    <submittedName>
        <fullName evidence="2">Uncharacterized protein</fullName>
    </submittedName>
</protein>
<evidence type="ECO:0000313" key="2">
    <source>
        <dbReference type="EMBL" id="QEA05767.1"/>
    </source>
</evidence>
<dbReference type="AlphaFoldDB" id="A0A5B8RGF7"/>
<proteinExistence type="predicted"/>
<keyword evidence="1" id="KW-1133">Transmembrane helix</keyword>